<proteinExistence type="predicted"/>
<feature type="transmembrane region" description="Helical" evidence="1">
    <location>
        <begin position="152"/>
        <end position="174"/>
    </location>
</feature>
<organism evidence="2 3">
    <name type="scientific">Pseudonocardia xinjiangensis</name>
    <dbReference type="NCBI Taxonomy" id="75289"/>
    <lineage>
        <taxon>Bacteria</taxon>
        <taxon>Bacillati</taxon>
        <taxon>Actinomycetota</taxon>
        <taxon>Actinomycetes</taxon>
        <taxon>Pseudonocardiales</taxon>
        <taxon>Pseudonocardiaceae</taxon>
        <taxon>Pseudonocardia</taxon>
    </lineage>
</organism>
<sequence>MTDGSAERPRTQQLLNSACPVLDAPPRRAGTLGAVVDQVDGVDGHGAAARPAWRRRTPGEHRWPVVVGVIVAIGLQLMLPDQVVPQARYVLPVLEFVVLVGLVVVNPFRIDRQSSALRMASLGLTGLVVLANAWSVVLLVGELVSGRPAPPVELLLAGGEIWLINMLAFALVYWELDRGGPAARAHAVADLPDFLFQQMQSPDFAPRNWKPAFVDYVYLSFTNATAFSPTDVMPLSRWAKLTMLVQAAVALVIVVLVVARAINALS</sequence>
<evidence type="ECO:0000256" key="1">
    <source>
        <dbReference type="SAM" id="Phobius"/>
    </source>
</evidence>
<evidence type="ECO:0000313" key="3">
    <source>
        <dbReference type="Proteomes" id="UP001296706"/>
    </source>
</evidence>
<keyword evidence="1" id="KW-0472">Membrane</keyword>
<reference evidence="2 3" key="1">
    <citation type="submission" date="2020-04" db="EMBL/GenBank/DDBJ databases">
        <authorList>
            <person name="Klaysubun C."/>
            <person name="Duangmal K."/>
            <person name="Lipun K."/>
        </authorList>
    </citation>
    <scope>NUCLEOTIDE SEQUENCE [LARGE SCALE GENOMIC DNA]</scope>
    <source>
        <strain evidence="2 3">JCM 11839</strain>
    </source>
</reference>
<feature type="transmembrane region" description="Helical" evidence="1">
    <location>
        <begin position="89"/>
        <end position="108"/>
    </location>
</feature>
<accession>A0ABX1RJB6</accession>
<dbReference type="Proteomes" id="UP001296706">
    <property type="component" value="Unassembled WGS sequence"/>
</dbReference>
<feature type="transmembrane region" description="Helical" evidence="1">
    <location>
        <begin position="63"/>
        <end position="83"/>
    </location>
</feature>
<keyword evidence="3" id="KW-1185">Reference proteome</keyword>
<gene>
    <name evidence="2" type="ORF">HF577_25680</name>
</gene>
<dbReference type="EMBL" id="JAAXKY010000102">
    <property type="protein sequence ID" value="NMH80463.1"/>
    <property type="molecule type" value="Genomic_DNA"/>
</dbReference>
<comment type="caution">
    <text evidence="2">The sequence shown here is derived from an EMBL/GenBank/DDBJ whole genome shotgun (WGS) entry which is preliminary data.</text>
</comment>
<name>A0ABX1RJB6_9PSEU</name>
<evidence type="ECO:0000313" key="2">
    <source>
        <dbReference type="EMBL" id="NMH80463.1"/>
    </source>
</evidence>
<feature type="transmembrane region" description="Helical" evidence="1">
    <location>
        <begin position="120"/>
        <end position="140"/>
    </location>
</feature>
<keyword evidence="1" id="KW-0812">Transmembrane</keyword>
<protein>
    <submittedName>
        <fullName evidence="2">DUF1345 domain-containing protein</fullName>
    </submittedName>
</protein>
<feature type="transmembrane region" description="Helical" evidence="1">
    <location>
        <begin position="243"/>
        <end position="262"/>
    </location>
</feature>
<keyword evidence="1" id="KW-1133">Transmembrane helix</keyword>